<dbReference type="KEGG" id="lacs:H4075_13810"/>
<evidence type="ECO:0000256" key="1">
    <source>
        <dbReference type="ARBA" id="ARBA00023015"/>
    </source>
</evidence>
<dbReference type="EMBL" id="CP060007">
    <property type="protein sequence ID" value="QNA43156.1"/>
    <property type="molecule type" value="Genomic_DNA"/>
</dbReference>
<evidence type="ECO:0000259" key="4">
    <source>
        <dbReference type="PROSITE" id="PS01124"/>
    </source>
</evidence>
<gene>
    <name evidence="5" type="ORF">H4075_13810</name>
</gene>
<dbReference type="Pfam" id="PF20240">
    <property type="entry name" value="DUF6597"/>
    <property type="match status" value="1"/>
</dbReference>
<dbReference type="GO" id="GO:0003700">
    <property type="term" value="F:DNA-binding transcription factor activity"/>
    <property type="evidence" value="ECO:0007669"/>
    <property type="project" value="InterPro"/>
</dbReference>
<dbReference type="Pfam" id="PF12833">
    <property type="entry name" value="HTH_18"/>
    <property type="match status" value="1"/>
</dbReference>
<sequence length="275" mass="31447">MQTRFYIPHPLLQEFVQCIMLVHAEIDPEVPAVLCPYPPTPQNSLFFYINDRIKVQQEGTDTFILQPRSVIVGPQLNRVTIDINRDHKAVRVGLHPGGLHRLLGLSMAEMIDGSYDAEDVFGNEMNELNEKMQEANSFDAIKDVVELFLLKKAKSLKDILPFDKAMLELLRVEGNVSIEKLASMACLSLRQFERVSKERIGLPPKLFSRIVRFSKAYRLKEQMPGISWTKIAYECNYFDQMHLIRDFKQFAGVAPGVIEKELGDTPVRLQASLRL</sequence>
<organism evidence="5 6">
    <name type="scientific">Lacibacter sediminis</name>
    <dbReference type="NCBI Taxonomy" id="2760713"/>
    <lineage>
        <taxon>Bacteria</taxon>
        <taxon>Pseudomonadati</taxon>
        <taxon>Bacteroidota</taxon>
        <taxon>Chitinophagia</taxon>
        <taxon>Chitinophagales</taxon>
        <taxon>Chitinophagaceae</taxon>
        <taxon>Lacibacter</taxon>
    </lineage>
</organism>
<keyword evidence="6" id="KW-1185">Reference proteome</keyword>
<accession>A0A7G5XCF3</accession>
<protein>
    <submittedName>
        <fullName evidence="5">AraC family transcriptional regulator</fullName>
    </submittedName>
</protein>
<dbReference type="AlphaFoldDB" id="A0A7G5XCF3"/>
<dbReference type="GO" id="GO:0043565">
    <property type="term" value="F:sequence-specific DNA binding"/>
    <property type="evidence" value="ECO:0007669"/>
    <property type="project" value="InterPro"/>
</dbReference>
<proteinExistence type="predicted"/>
<dbReference type="PANTHER" id="PTHR46796">
    <property type="entry name" value="HTH-TYPE TRANSCRIPTIONAL ACTIVATOR RHAS-RELATED"/>
    <property type="match status" value="1"/>
</dbReference>
<dbReference type="SMART" id="SM00342">
    <property type="entry name" value="HTH_ARAC"/>
    <property type="match status" value="1"/>
</dbReference>
<feature type="domain" description="HTH araC/xylS-type" evidence="4">
    <location>
        <begin position="157"/>
        <end position="261"/>
    </location>
</feature>
<dbReference type="PANTHER" id="PTHR46796:SF13">
    <property type="entry name" value="HTH-TYPE TRANSCRIPTIONAL ACTIVATOR RHAS"/>
    <property type="match status" value="1"/>
</dbReference>
<dbReference type="InterPro" id="IPR018060">
    <property type="entry name" value="HTH_AraC"/>
</dbReference>
<evidence type="ECO:0000256" key="3">
    <source>
        <dbReference type="ARBA" id="ARBA00023163"/>
    </source>
</evidence>
<evidence type="ECO:0000313" key="6">
    <source>
        <dbReference type="Proteomes" id="UP000515344"/>
    </source>
</evidence>
<dbReference type="InterPro" id="IPR046532">
    <property type="entry name" value="DUF6597"/>
</dbReference>
<reference evidence="6" key="1">
    <citation type="submission" date="2020-08" db="EMBL/GenBank/DDBJ databases">
        <title>Lacibacter sp. S13-6-6 genome sequencing.</title>
        <authorList>
            <person name="Jin L."/>
        </authorList>
    </citation>
    <scope>NUCLEOTIDE SEQUENCE [LARGE SCALE GENOMIC DNA]</scope>
    <source>
        <strain evidence="6">S13-6-6</strain>
    </source>
</reference>
<keyword evidence="3" id="KW-0804">Transcription</keyword>
<evidence type="ECO:0000256" key="2">
    <source>
        <dbReference type="ARBA" id="ARBA00023125"/>
    </source>
</evidence>
<dbReference type="RefSeq" id="WP_182801421.1">
    <property type="nucleotide sequence ID" value="NZ_CP060007.1"/>
</dbReference>
<dbReference type="Proteomes" id="UP000515344">
    <property type="component" value="Chromosome"/>
</dbReference>
<name>A0A7G5XCF3_9BACT</name>
<keyword evidence="1" id="KW-0805">Transcription regulation</keyword>
<evidence type="ECO:0000313" key="5">
    <source>
        <dbReference type="EMBL" id="QNA43156.1"/>
    </source>
</evidence>
<keyword evidence="2" id="KW-0238">DNA-binding</keyword>
<dbReference type="InterPro" id="IPR050204">
    <property type="entry name" value="AraC_XylS_family_regulators"/>
</dbReference>
<dbReference type="Gene3D" id="1.10.10.60">
    <property type="entry name" value="Homeodomain-like"/>
    <property type="match status" value="1"/>
</dbReference>
<dbReference type="PROSITE" id="PS01124">
    <property type="entry name" value="HTH_ARAC_FAMILY_2"/>
    <property type="match status" value="1"/>
</dbReference>